<comment type="caution">
    <text evidence="17">The sequence shown here is derived from an EMBL/GenBank/DDBJ whole genome shotgun (WGS) entry which is preliminary data.</text>
</comment>
<dbReference type="InterPro" id="IPR001715">
    <property type="entry name" value="CH_dom"/>
</dbReference>
<evidence type="ECO:0000256" key="10">
    <source>
        <dbReference type="PROSITE-ProRule" id="PRU00125"/>
    </source>
</evidence>
<dbReference type="PRINTS" id="PR00348">
    <property type="entry name" value="UBIQUITIN"/>
</dbReference>
<dbReference type="CDD" id="cd00821">
    <property type="entry name" value="PH"/>
    <property type="match status" value="2"/>
</dbReference>
<dbReference type="CDD" id="cd01803">
    <property type="entry name" value="Ubl_ubiquitin"/>
    <property type="match status" value="4"/>
</dbReference>
<feature type="compositionally biased region" description="Polar residues" evidence="12">
    <location>
        <begin position="740"/>
        <end position="749"/>
    </location>
</feature>
<evidence type="ECO:0000256" key="9">
    <source>
        <dbReference type="ARBA" id="ARBA00023242"/>
    </source>
</evidence>
<comment type="similarity">
    <text evidence="3">Belongs to the ubiquitin family.</text>
</comment>
<dbReference type="InterPro" id="IPR000626">
    <property type="entry name" value="Ubiquitin-like_dom"/>
</dbReference>
<feature type="domain" description="Calponin-homology (CH)" evidence="14">
    <location>
        <begin position="392"/>
        <end position="495"/>
    </location>
</feature>
<dbReference type="InterPro" id="IPR036872">
    <property type="entry name" value="CH_dom_sf"/>
</dbReference>
<dbReference type="SMART" id="SM00033">
    <property type="entry name" value="CH"/>
    <property type="match status" value="1"/>
</dbReference>
<keyword evidence="5" id="KW-1017">Isopeptide bond</keyword>
<evidence type="ECO:0000259" key="15">
    <source>
        <dbReference type="PROSITE" id="PS50023"/>
    </source>
</evidence>
<dbReference type="PROSITE" id="PS50053">
    <property type="entry name" value="UBIQUITIN_2"/>
    <property type="match status" value="4"/>
</dbReference>
<dbReference type="Gene3D" id="2.10.110.10">
    <property type="entry name" value="Cysteine Rich Protein"/>
    <property type="match status" value="1"/>
</dbReference>
<feature type="domain" description="Ubiquitin-like" evidence="16">
    <location>
        <begin position="1508"/>
        <end position="1583"/>
    </location>
</feature>
<feature type="compositionally biased region" description="Basic and acidic residues" evidence="12">
    <location>
        <begin position="675"/>
        <end position="695"/>
    </location>
</feature>
<dbReference type="GO" id="GO:0005737">
    <property type="term" value="C:cytoplasm"/>
    <property type="evidence" value="ECO:0007669"/>
    <property type="project" value="UniProtKB-SubCell"/>
</dbReference>
<dbReference type="InParanoid" id="A0A2P6NUU1"/>
<dbReference type="SMART" id="SM00233">
    <property type="entry name" value="PH"/>
    <property type="match status" value="2"/>
</dbReference>
<feature type="domain" description="LIM zinc-binding" evidence="15">
    <location>
        <begin position="547"/>
        <end position="607"/>
    </location>
</feature>
<name>A0A2P6NUU1_9EUKA</name>
<feature type="region of interest" description="Disordered" evidence="12">
    <location>
        <begin position="52"/>
        <end position="143"/>
    </location>
</feature>
<keyword evidence="10" id="KW-0440">LIM domain</keyword>
<feature type="compositionally biased region" description="Pro residues" evidence="12">
    <location>
        <begin position="652"/>
        <end position="661"/>
    </location>
</feature>
<dbReference type="Pfam" id="PF00412">
    <property type="entry name" value="LIM"/>
    <property type="match status" value="1"/>
</dbReference>
<feature type="domain" description="PH" evidence="13">
    <location>
        <begin position="1102"/>
        <end position="1204"/>
    </location>
</feature>
<dbReference type="PROSITE" id="PS50021">
    <property type="entry name" value="CH"/>
    <property type="match status" value="1"/>
</dbReference>
<feature type="compositionally biased region" description="Basic and acidic residues" evidence="12">
    <location>
        <begin position="926"/>
        <end position="945"/>
    </location>
</feature>
<feature type="domain" description="Ubiquitin-like" evidence="16">
    <location>
        <begin position="1356"/>
        <end position="1431"/>
    </location>
</feature>
<dbReference type="STRING" id="1890364.A0A2P6NUU1"/>
<dbReference type="FunFam" id="3.10.20.90:FF:000004">
    <property type="entry name" value="Polyubiquitin Ubiquitin"/>
    <property type="match status" value="1"/>
</dbReference>
<feature type="compositionally biased region" description="Polar residues" evidence="12">
    <location>
        <begin position="708"/>
        <end position="721"/>
    </location>
</feature>
<evidence type="ECO:0000313" key="17">
    <source>
        <dbReference type="EMBL" id="PRP87690.1"/>
    </source>
</evidence>
<dbReference type="InterPro" id="IPR011993">
    <property type="entry name" value="PH-like_dom_sf"/>
</dbReference>
<feature type="coiled-coil region" evidence="11">
    <location>
        <begin position="1019"/>
        <end position="1050"/>
    </location>
</feature>
<dbReference type="GO" id="GO:0005634">
    <property type="term" value="C:nucleus"/>
    <property type="evidence" value="ECO:0007669"/>
    <property type="project" value="UniProtKB-SubCell"/>
</dbReference>
<dbReference type="PROSITE" id="PS50003">
    <property type="entry name" value="PH_DOMAIN"/>
    <property type="match status" value="1"/>
</dbReference>
<dbReference type="FunFam" id="3.10.20.90:FF:000014">
    <property type="entry name" value="Ubiquitin-60S ribosomal L40 fusion"/>
    <property type="match status" value="3"/>
</dbReference>
<dbReference type="InterPro" id="IPR019954">
    <property type="entry name" value="Ubiquitin_CS"/>
</dbReference>
<evidence type="ECO:0000256" key="1">
    <source>
        <dbReference type="ARBA" id="ARBA00004123"/>
    </source>
</evidence>
<dbReference type="Proteomes" id="UP000241769">
    <property type="component" value="Unassembled WGS sequence"/>
</dbReference>
<dbReference type="InterPro" id="IPR050158">
    <property type="entry name" value="Ubiquitin_ubiquitin-like"/>
</dbReference>
<feature type="region of interest" description="Disordered" evidence="12">
    <location>
        <begin position="800"/>
        <end position="970"/>
    </location>
</feature>
<evidence type="ECO:0000259" key="13">
    <source>
        <dbReference type="PROSITE" id="PS50003"/>
    </source>
</evidence>
<keyword evidence="11" id="KW-0175">Coiled coil</keyword>
<proteinExistence type="inferred from homology"/>
<dbReference type="Pfam" id="PF00240">
    <property type="entry name" value="ubiquitin"/>
    <property type="match status" value="4"/>
</dbReference>
<evidence type="ECO:0000256" key="8">
    <source>
        <dbReference type="ARBA" id="ARBA00022843"/>
    </source>
</evidence>
<organism evidence="17 18">
    <name type="scientific">Planoprotostelium fungivorum</name>
    <dbReference type="NCBI Taxonomy" id="1890364"/>
    <lineage>
        <taxon>Eukaryota</taxon>
        <taxon>Amoebozoa</taxon>
        <taxon>Evosea</taxon>
        <taxon>Variosea</taxon>
        <taxon>Cavosteliida</taxon>
        <taxon>Cavosteliaceae</taxon>
        <taxon>Planoprotostelium</taxon>
    </lineage>
</organism>
<dbReference type="PROSITE" id="PS00478">
    <property type="entry name" value="LIM_DOMAIN_1"/>
    <property type="match status" value="1"/>
</dbReference>
<dbReference type="PROSITE" id="PS50023">
    <property type="entry name" value="LIM_DOMAIN_2"/>
    <property type="match status" value="1"/>
</dbReference>
<keyword evidence="18" id="KW-1185">Reference proteome</keyword>
<dbReference type="SUPFAM" id="SSF54236">
    <property type="entry name" value="Ubiquitin-like"/>
    <property type="match status" value="4"/>
</dbReference>
<sequence>MATSPSKSFHIPCPHRFARSATTSFESFKSVAFITAKVHFSNYGDFRPPLLTSQNLGTPQGSSNMSEPIIIPLESPTPPRREAIFSPPLGRAKRTENSSLTKSDTAIKPFDRTKRKSQQLSKLRLQDEDEEDNLTTSRGKPFLGKSQSMTIVELPPPKSSPKSLLRGSSSSITKSLFRRRKSLLEEEALESSPISTEDNAEIDIRLFNDAPAGTSKSSFIPGRTKDVDLSSICTEFYVTFRDRHNNVKEGTARVTEREVQVFKKNPGLLAPKNRPYYSFLLQKIAVHRYSEDNCRVFLHYDWPEDGRTSKKAIFSDGCEVIALRTNQEADKFKYAMEVVIQKGMDRKNPVQKNLSWHEHSQLKDLLWRGCQNCAPQRVIDQLPTDRRHQPMTSGTERLLLWCKKNTEEYEDVSITDFSTSWKDGLGFCALLHKFLGSTAIDFMLLQKNDPLNNLQTAFSVAEDAGIASLMSVEDMNNPDVPSVITYLSQYYTRFHTRSNRLSMVTKASEVPAETSNLSSEEQLLNERRAKMDKLRQSHRLLIASNQQKCARCQKIIEGETVELRIIHQHYHKLCFTCNGCNVRLRTQPTIVGNHPYCDQCATNAETELRVGLQRRTQKTQPGLTSPPPVVDRNTKPSAEEPSRLRSPEYPRRPPAVPPRPTRPIQMNRSTPTYPDRAERSSPDRVERILPDRSDRSSVQQGRPPASTLAPTSATKNRSNLPTLPIPPANVSPILRAVPAGTTSPINGSPVNRLPRGTAPITPTPPVKPPANRTAATTVHQRHNDEISLDDLDAESNSVIVEQVKVRSPRRPQKPPPPIPEVKSQKNETAQSNETAEEEKADVQEPVETSQETRENEEGDSTERTETSSFATETQDTMEEEEESSSSEDEDDLEDLEHMINRYHHDSTEKRARTNEPPPSSPPSQTRKTEESVVDRKKPSNDREVMLNRSTEMIPKKMPSSPNLSASPSSIATSSKRMYLIAEIKPDSHSGTSRSAPEWLQDVYERRMTAKLPTPIARTAEEVEMQMKKDEEQAKKRMEEEEKKRADDRQLIDSIRSSGERTIGKANSKKNLFGRSQSVSAIQRPARTSNPVAMEWVEDGSATPFPQGWILLRQDFGMTSRWKRRLIRMQEDTLFYWSRRGLDSTVRNGRPKGSFSLLHMEDVRPNADGGPCDFTVVTREMTLNFRAGSEDVMFSWMEVLIHRMTDQKYRNPPQEEQEQPDKKLETKEGVLRCKIFLSIWKDRFVVLKGGVLFFFQYSIQEKKGKKGKPINKFALYGCTMNVAQSDPLHTSFELKNLECSMTLQTNTTEEMHNLYCEESNARPFEASREVTVVLGQPKDLVLFGLFTEWAFRLRAGSHIFVKTLTGKTITLEVESSDTIDNVKQKIQDKEGIPPDQQRLIFAGKQLEDGRTLSDYNIQKESTLHLVLRLRGGMQIFVKTLTGKTITLEVESSDTIDNVKQKIQDKEGIPPDQQRLIFAGKQLEDGRTLSDYNIQKESTLHLVLRLRGGMQIFVKTLTGKTITLEVESSDTIDNVKQKIQDKEGIPPDQQRLIFAGKQLEDGRTLSDYNIQKESTLHLVLRLRGGMQIFVKTLTGKTITLEVESSDTIDNVKQKIQDKEGIPPDQQRLIFAGKQLEDGRTLSDYNIQKESTLHLVLRLRGGQ</sequence>
<dbReference type="PROSITE" id="PS00299">
    <property type="entry name" value="UBIQUITIN_1"/>
    <property type="match status" value="4"/>
</dbReference>
<feature type="compositionally biased region" description="Basic and acidic residues" evidence="12">
    <location>
        <begin position="895"/>
        <end position="913"/>
    </location>
</feature>
<feature type="domain" description="Ubiquitin-like" evidence="16">
    <location>
        <begin position="1584"/>
        <end position="1659"/>
    </location>
</feature>
<feature type="compositionally biased region" description="Low complexity" evidence="12">
    <location>
        <begin position="958"/>
        <end position="970"/>
    </location>
</feature>
<dbReference type="InterPro" id="IPR001781">
    <property type="entry name" value="Znf_LIM"/>
</dbReference>
<keyword evidence="9" id="KW-0539">Nucleus</keyword>
<dbReference type="OrthoDB" id="31018at2759"/>
<evidence type="ECO:0000256" key="6">
    <source>
        <dbReference type="ARBA" id="ARBA00022723"/>
    </source>
</evidence>
<evidence type="ECO:0000313" key="18">
    <source>
        <dbReference type="Proteomes" id="UP000241769"/>
    </source>
</evidence>
<keyword evidence="4" id="KW-0963">Cytoplasm</keyword>
<evidence type="ECO:0000259" key="16">
    <source>
        <dbReference type="PROSITE" id="PS50053"/>
    </source>
</evidence>
<dbReference type="InterPro" id="IPR029071">
    <property type="entry name" value="Ubiquitin-like_domsf"/>
</dbReference>
<dbReference type="SMART" id="SM00132">
    <property type="entry name" value="LIM"/>
    <property type="match status" value="1"/>
</dbReference>
<dbReference type="CDD" id="cd08368">
    <property type="entry name" value="LIM"/>
    <property type="match status" value="1"/>
</dbReference>
<feature type="compositionally biased region" description="Polar residues" evidence="12">
    <location>
        <begin position="52"/>
        <end position="66"/>
    </location>
</feature>
<evidence type="ECO:0000256" key="3">
    <source>
        <dbReference type="ARBA" id="ARBA00008430"/>
    </source>
</evidence>
<dbReference type="InterPro" id="IPR001849">
    <property type="entry name" value="PH_domain"/>
</dbReference>
<feature type="compositionally biased region" description="Basic and acidic residues" evidence="12">
    <location>
        <begin position="850"/>
        <end position="865"/>
    </location>
</feature>
<feature type="compositionally biased region" description="Basic and acidic residues" evidence="12">
    <location>
        <begin position="632"/>
        <end position="651"/>
    </location>
</feature>
<keyword evidence="6 10" id="KW-0479">Metal-binding</keyword>
<dbReference type="GO" id="GO:0046872">
    <property type="term" value="F:metal ion binding"/>
    <property type="evidence" value="ECO:0007669"/>
    <property type="project" value="UniProtKB-KW"/>
</dbReference>
<evidence type="ECO:0000259" key="14">
    <source>
        <dbReference type="PROSITE" id="PS50021"/>
    </source>
</evidence>
<keyword evidence="8" id="KW-0832">Ubl conjugation</keyword>
<dbReference type="Gene3D" id="3.10.20.90">
    <property type="entry name" value="Phosphatidylinositol 3-kinase Catalytic Subunit, Chain A, domain 1"/>
    <property type="match status" value="4"/>
</dbReference>
<dbReference type="Pfam" id="PF00169">
    <property type="entry name" value="PH"/>
    <property type="match status" value="2"/>
</dbReference>
<evidence type="ECO:0000256" key="5">
    <source>
        <dbReference type="ARBA" id="ARBA00022499"/>
    </source>
</evidence>
<feature type="region of interest" description="Disordered" evidence="12">
    <location>
        <begin position="613"/>
        <end position="781"/>
    </location>
</feature>
<comment type="subcellular location">
    <subcellularLocation>
        <location evidence="2">Cytoplasm</location>
    </subcellularLocation>
    <subcellularLocation>
        <location evidence="1">Nucleus</location>
    </subcellularLocation>
</comment>
<protein>
    <submittedName>
        <fullName evidence="17">Polyubiquitin</fullName>
    </submittedName>
</protein>
<keyword evidence="7 10" id="KW-0862">Zinc</keyword>
<feature type="domain" description="Ubiquitin-like" evidence="16">
    <location>
        <begin position="1432"/>
        <end position="1507"/>
    </location>
</feature>
<dbReference type="EMBL" id="MDYQ01000018">
    <property type="protein sequence ID" value="PRP87690.1"/>
    <property type="molecule type" value="Genomic_DNA"/>
</dbReference>
<dbReference type="Pfam" id="PF00307">
    <property type="entry name" value="CH"/>
    <property type="match status" value="1"/>
</dbReference>
<evidence type="ECO:0000256" key="7">
    <source>
        <dbReference type="ARBA" id="ARBA00022833"/>
    </source>
</evidence>
<feature type="compositionally biased region" description="Acidic residues" evidence="12">
    <location>
        <begin position="875"/>
        <end position="894"/>
    </location>
</feature>
<dbReference type="Gene3D" id="1.10.418.10">
    <property type="entry name" value="Calponin-like domain"/>
    <property type="match status" value="1"/>
</dbReference>
<reference evidence="17 18" key="1">
    <citation type="journal article" date="2018" name="Genome Biol. Evol.">
        <title>Multiple Roots of Fruiting Body Formation in Amoebozoa.</title>
        <authorList>
            <person name="Hillmann F."/>
            <person name="Forbes G."/>
            <person name="Novohradska S."/>
            <person name="Ferling I."/>
            <person name="Riege K."/>
            <person name="Groth M."/>
            <person name="Westermann M."/>
            <person name="Marz M."/>
            <person name="Spaller T."/>
            <person name="Winckler T."/>
            <person name="Schaap P."/>
            <person name="Glockner G."/>
        </authorList>
    </citation>
    <scope>NUCLEOTIDE SEQUENCE [LARGE SCALE GENOMIC DNA]</scope>
    <source>
        <strain evidence="17 18">Jena</strain>
    </source>
</reference>
<evidence type="ECO:0000256" key="12">
    <source>
        <dbReference type="SAM" id="MobiDB-lite"/>
    </source>
</evidence>
<evidence type="ECO:0000256" key="2">
    <source>
        <dbReference type="ARBA" id="ARBA00004496"/>
    </source>
</evidence>
<accession>A0A2P6NUU1</accession>
<dbReference type="SMART" id="SM00213">
    <property type="entry name" value="UBQ"/>
    <property type="match status" value="4"/>
</dbReference>
<dbReference type="Gene3D" id="2.30.29.30">
    <property type="entry name" value="Pleckstrin-homology domain (PH domain)/Phosphotyrosine-binding domain (PTB)"/>
    <property type="match status" value="2"/>
</dbReference>
<dbReference type="InterPro" id="IPR019956">
    <property type="entry name" value="Ubiquitin_dom"/>
</dbReference>
<evidence type="ECO:0000256" key="4">
    <source>
        <dbReference type="ARBA" id="ARBA00022490"/>
    </source>
</evidence>
<dbReference type="PANTHER" id="PTHR10666">
    <property type="entry name" value="UBIQUITIN"/>
    <property type="match status" value="1"/>
</dbReference>
<dbReference type="SUPFAM" id="SSF50729">
    <property type="entry name" value="PH domain-like"/>
    <property type="match status" value="2"/>
</dbReference>
<gene>
    <name evidence="17" type="ORF">PROFUN_02390</name>
</gene>
<evidence type="ECO:0000256" key="11">
    <source>
        <dbReference type="SAM" id="Coils"/>
    </source>
</evidence>
<dbReference type="SUPFAM" id="SSF47576">
    <property type="entry name" value="Calponin-homology domain, CH-domain"/>
    <property type="match status" value="1"/>
</dbReference>